<dbReference type="Gene3D" id="3.30.40.10">
    <property type="entry name" value="Zinc/RING finger domain, C3HC4 (zinc finger)"/>
    <property type="match status" value="1"/>
</dbReference>
<evidence type="ECO:0000256" key="2">
    <source>
        <dbReference type="ARBA" id="ARBA00022771"/>
    </source>
</evidence>
<proteinExistence type="predicted"/>
<keyword evidence="2 4" id="KW-0863">Zinc-finger</keyword>
<evidence type="ECO:0000313" key="7">
    <source>
        <dbReference type="Proteomes" id="UP000030762"/>
    </source>
</evidence>
<dbReference type="Pfam" id="PF00787">
    <property type="entry name" value="PX"/>
    <property type="match status" value="1"/>
</dbReference>
<dbReference type="CDD" id="cd06093">
    <property type="entry name" value="PX_domain"/>
    <property type="match status" value="1"/>
</dbReference>
<dbReference type="InterPro" id="IPR013083">
    <property type="entry name" value="Znf_RING/FYVE/PHD"/>
</dbReference>
<evidence type="ECO:0000256" key="3">
    <source>
        <dbReference type="ARBA" id="ARBA00022833"/>
    </source>
</evidence>
<dbReference type="InterPro" id="IPR001683">
    <property type="entry name" value="PX_dom"/>
</dbReference>
<feature type="domain" description="RING-type" evidence="5">
    <location>
        <begin position="197"/>
        <end position="237"/>
    </location>
</feature>
<dbReference type="OMA" id="ACPITSH"/>
<dbReference type="PROSITE" id="PS50089">
    <property type="entry name" value="ZF_RING_2"/>
    <property type="match status" value="1"/>
</dbReference>
<keyword evidence="1" id="KW-0479">Metal-binding</keyword>
<dbReference type="RefSeq" id="XP_008617274.1">
    <property type="nucleotide sequence ID" value="XM_008619052.1"/>
</dbReference>
<keyword evidence="7" id="KW-1185">Reference proteome</keyword>
<evidence type="ECO:0000313" key="6">
    <source>
        <dbReference type="EMBL" id="EQC29300.1"/>
    </source>
</evidence>
<evidence type="ECO:0000256" key="4">
    <source>
        <dbReference type="PROSITE-ProRule" id="PRU00175"/>
    </source>
</evidence>
<dbReference type="PANTHER" id="PTHR45798:SF97">
    <property type="entry name" value="ALCOHOL-SENSITIVE RING FINGER PROTEIN 1"/>
    <property type="match status" value="1"/>
</dbReference>
<dbReference type="VEuPathDB" id="FungiDB:SDRG_12969"/>
<organism evidence="6 7">
    <name type="scientific">Saprolegnia diclina (strain VS20)</name>
    <dbReference type="NCBI Taxonomy" id="1156394"/>
    <lineage>
        <taxon>Eukaryota</taxon>
        <taxon>Sar</taxon>
        <taxon>Stramenopiles</taxon>
        <taxon>Oomycota</taxon>
        <taxon>Saprolegniomycetes</taxon>
        <taxon>Saprolegniales</taxon>
        <taxon>Saprolegniaceae</taxon>
        <taxon>Saprolegnia</taxon>
    </lineage>
</organism>
<dbReference type="Gene3D" id="3.30.1520.10">
    <property type="entry name" value="Phox-like domain"/>
    <property type="match status" value="1"/>
</dbReference>
<dbReference type="GeneID" id="19953696"/>
<accession>T0Q748</accession>
<keyword evidence="3" id="KW-0862">Zinc</keyword>
<evidence type="ECO:0000256" key="1">
    <source>
        <dbReference type="ARBA" id="ARBA00022723"/>
    </source>
</evidence>
<dbReference type="AlphaFoldDB" id="T0Q748"/>
<dbReference type="GO" id="GO:0035091">
    <property type="term" value="F:phosphatidylinositol binding"/>
    <property type="evidence" value="ECO:0007669"/>
    <property type="project" value="InterPro"/>
</dbReference>
<gene>
    <name evidence="6" type="ORF">SDRG_12969</name>
</gene>
<dbReference type="GO" id="GO:0008270">
    <property type="term" value="F:zinc ion binding"/>
    <property type="evidence" value="ECO:0007669"/>
    <property type="project" value="UniProtKB-KW"/>
</dbReference>
<dbReference type="InterPro" id="IPR036871">
    <property type="entry name" value="PX_dom_sf"/>
</dbReference>
<dbReference type="OrthoDB" id="76548at2759"/>
<protein>
    <recommendedName>
        <fullName evidence="5">RING-type domain-containing protein</fullName>
    </recommendedName>
</protein>
<evidence type="ECO:0000259" key="5">
    <source>
        <dbReference type="PROSITE" id="PS50089"/>
    </source>
</evidence>
<dbReference type="SUPFAM" id="SSF57850">
    <property type="entry name" value="RING/U-box"/>
    <property type="match status" value="1"/>
</dbReference>
<dbReference type="eggNOG" id="KOG0800">
    <property type="taxonomic scope" value="Eukaryota"/>
</dbReference>
<reference evidence="6 7" key="1">
    <citation type="submission" date="2012-04" db="EMBL/GenBank/DDBJ databases">
        <title>The Genome Sequence of Saprolegnia declina VS20.</title>
        <authorList>
            <consortium name="The Broad Institute Genome Sequencing Platform"/>
            <person name="Russ C."/>
            <person name="Nusbaum C."/>
            <person name="Tyler B."/>
            <person name="van West P."/>
            <person name="Dieguez-Uribeondo J."/>
            <person name="de Bruijn I."/>
            <person name="Tripathy S."/>
            <person name="Jiang R."/>
            <person name="Young S.K."/>
            <person name="Zeng Q."/>
            <person name="Gargeya S."/>
            <person name="Fitzgerald M."/>
            <person name="Haas B."/>
            <person name="Abouelleil A."/>
            <person name="Alvarado L."/>
            <person name="Arachchi H.M."/>
            <person name="Berlin A."/>
            <person name="Chapman S.B."/>
            <person name="Goldberg J."/>
            <person name="Griggs A."/>
            <person name="Gujja S."/>
            <person name="Hansen M."/>
            <person name="Howarth C."/>
            <person name="Imamovic A."/>
            <person name="Larimer J."/>
            <person name="McCowen C."/>
            <person name="Montmayeur A."/>
            <person name="Murphy C."/>
            <person name="Neiman D."/>
            <person name="Pearson M."/>
            <person name="Priest M."/>
            <person name="Roberts A."/>
            <person name="Saif S."/>
            <person name="Shea T."/>
            <person name="Sisk P."/>
            <person name="Sykes S."/>
            <person name="Wortman J."/>
            <person name="Nusbaum C."/>
            <person name="Birren B."/>
        </authorList>
    </citation>
    <scope>NUCLEOTIDE SEQUENCE [LARGE SCALE GENOMIC DNA]</scope>
    <source>
        <strain evidence="6 7">VS20</strain>
    </source>
</reference>
<dbReference type="EMBL" id="JH767185">
    <property type="protein sequence ID" value="EQC29300.1"/>
    <property type="molecule type" value="Genomic_DNA"/>
</dbReference>
<dbReference type="SMART" id="SM00184">
    <property type="entry name" value="RING"/>
    <property type="match status" value="1"/>
</dbReference>
<dbReference type="InterPro" id="IPR001841">
    <property type="entry name" value="Znf_RING"/>
</dbReference>
<name>T0Q748_SAPDV</name>
<sequence length="251" mass="27692">MYSRPPTPHGDLPFLALATAMADAKSPPTDLQLAPWTSLWPAPLTTRHVPELVSIGRACSLGYYVQYDMTLACPITSHRWTIHKRYSDVLQMRETLSTTATPSEYLAYVLRLPFPKKHFDAEKPSVIAERMRDLGSFVSHVWSLYATAWLHALRYPDEPPVVPAGVLARLFIFLRIPQEALSVTVTTTTATTIDDACPICLESFASAIVLELACGHGFHVSCLRDWLAITPCCPTCRGALGSIVLHVPSSC</sequence>
<dbReference type="STRING" id="1156394.T0Q748"/>
<dbReference type="InParanoid" id="T0Q748"/>
<dbReference type="PANTHER" id="PTHR45798">
    <property type="entry name" value="RING-H2 FINGER PROTEIN ATL61-RELATED-RELATED"/>
    <property type="match status" value="1"/>
</dbReference>
<dbReference type="Proteomes" id="UP000030762">
    <property type="component" value="Unassembled WGS sequence"/>
</dbReference>
<dbReference type="InterPro" id="IPR052788">
    <property type="entry name" value="RING-type_E3_ligase_ATL"/>
</dbReference>
<dbReference type="Pfam" id="PF13639">
    <property type="entry name" value="zf-RING_2"/>
    <property type="match status" value="1"/>
</dbReference>
<dbReference type="SUPFAM" id="SSF64268">
    <property type="entry name" value="PX domain"/>
    <property type="match status" value="1"/>
</dbReference>